<evidence type="ECO:0000313" key="2">
    <source>
        <dbReference type="EMBL" id="ACI30194.1"/>
    </source>
</evidence>
<accession>B6DE47</accession>
<proteinExistence type="evidence at transcript level"/>
<dbReference type="EMBL" id="EU934416">
    <property type="protein sequence ID" value="ACI30194.1"/>
    <property type="molecule type" value="mRNA"/>
</dbReference>
<keyword evidence="1" id="KW-0732">Signal</keyword>
<evidence type="ECO:0000256" key="1">
    <source>
        <dbReference type="SAM" id="SignalP"/>
    </source>
</evidence>
<feature type="signal peptide" evidence="1">
    <location>
        <begin position="1"/>
        <end position="23"/>
    </location>
</feature>
<sequence>MKFLSVFFLVVLALCSLIGGISADVCENDNTRACEMRCRALGRGNGQCVEQVCECDE</sequence>
<feature type="chain" id="PRO_5002843820" evidence="1">
    <location>
        <begin position="24"/>
        <end position="57"/>
    </location>
</feature>
<reference evidence="2" key="1">
    <citation type="journal article" date="2009" name="BMC Genomics">
        <title>The salivary gland transcriptome of the neotropical malaria vector Anopheles darlingi reveals accelerated evolution of genes relevant to hematophagy.</title>
        <authorList>
            <person name="Calvo E."/>
            <person name="Pham V.M."/>
            <person name="Marinotti O."/>
            <person name="Andersen J.F."/>
            <person name="Ribeiro J.M.C."/>
        </authorList>
    </citation>
    <scope>NUCLEOTIDE SEQUENCE</scope>
    <source>
        <tissue evidence="2">Salivary glands</tissue>
    </source>
</reference>
<name>B6DE47_ANODA</name>
<protein>
    <submittedName>
        <fullName evidence="2">Defensin</fullName>
    </submittedName>
</protein>
<organism evidence="2">
    <name type="scientific">Anopheles darlingi</name>
    <name type="common">Mosquito</name>
    <dbReference type="NCBI Taxonomy" id="43151"/>
    <lineage>
        <taxon>Eukaryota</taxon>
        <taxon>Metazoa</taxon>
        <taxon>Ecdysozoa</taxon>
        <taxon>Arthropoda</taxon>
        <taxon>Hexapoda</taxon>
        <taxon>Insecta</taxon>
        <taxon>Pterygota</taxon>
        <taxon>Neoptera</taxon>
        <taxon>Endopterygota</taxon>
        <taxon>Diptera</taxon>
        <taxon>Nematocera</taxon>
        <taxon>Culicoidea</taxon>
        <taxon>Culicidae</taxon>
        <taxon>Anophelinae</taxon>
        <taxon>Anopheles</taxon>
    </lineage>
</organism>
<dbReference type="AlphaFoldDB" id="B6DE47"/>